<name>A0A8X7CL08_9ARAC</name>
<gene>
    <name evidence="2" type="ORF">TNIN_203441</name>
</gene>
<comment type="caution">
    <text evidence="2">The sequence shown here is derived from an EMBL/GenBank/DDBJ whole genome shotgun (WGS) entry which is preliminary data.</text>
</comment>
<evidence type="ECO:0000313" key="3">
    <source>
        <dbReference type="Proteomes" id="UP000886998"/>
    </source>
</evidence>
<proteinExistence type="predicted"/>
<feature type="compositionally biased region" description="Polar residues" evidence="1">
    <location>
        <begin position="40"/>
        <end position="67"/>
    </location>
</feature>
<feature type="compositionally biased region" description="Basic and acidic residues" evidence="1">
    <location>
        <begin position="28"/>
        <end position="37"/>
    </location>
</feature>
<feature type="region of interest" description="Disordered" evidence="1">
    <location>
        <begin position="19"/>
        <end position="85"/>
    </location>
</feature>
<protein>
    <submittedName>
        <fullName evidence="2">Uncharacterized protein</fullName>
    </submittedName>
</protein>
<dbReference type="AlphaFoldDB" id="A0A8X7CL08"/>
<organism evidence="2 3">
    <name type="scientific">Trichonephila inaurata madagascariensis</name>
    <dbReference type="NCBI Taxonomy" id="2747483"/>
    <lineage>
        <taxon>Eukaryota</taxon>
        <taxon>Metazoa</taxon>
        <taxon>Ecdysozoa</taxon>
        <taxon>Arthropoda</taxon>
        <taxon>Chelicerata</taxon>
        <taxon>Arachnida</taxon>
        <taxon>Araneae</taxon>
        <taxon>Araneomorphae</taxon>
        <taxon>Entelegynae</taxon>
        <taxon>Araneoidea</taxon>
        <taxon>Nephilidae</taxon>
        <taxon>Trichonephila</taxon>
        <taxon>Trichonephila inaurata</taxon>
    </lineage>
</organism>
<accession>A0A8X7CL08</accession>
<keyword evidence="3" id="KW-1185">Reference proteome</keyword>
<dbReference type="EMBL" id="BMAV01016810">
    <property type="protein sequence ID" value="GFY67897.1"/>
    <property type="molecule type" value="Genomic_DNA"/>
</dbReference>
<evidence type="ECO:0000313" key="2">
    <source>
        <dbReference type="EMBL" id="GFY67897.1"/>
    </source>
</evidence>
<dbReference type="Proteomes" id="UP000886998">
    <property type="component" value="Unassembled WGS sequence"/>
</dbReference>
<sequence length="109" mass="12134">MPAIVWGYRPEVILSKKKGRKNSGEIGLESKKAKTDDVIPTQNRYSGISNNNQENMGVTDPQEGTSETRVHPGVTAPQRKHHVPPITIDNVKNQAVLLKHLEEVTKEKV</sequence>
<evidence type="ECO:0000256" key="1">
    <source>
        <dbReference type="SAM" id="MobiDB-lite"/>
    </source>
</evidence>
<reference evidence="2" key="1">
    <citation type="submission" date="2020-08" db="EMBL/GenBank/DDBJ databases">
        <title>Multicomponent nature underlies the extraordinary mechanical properties of spider dragline silk.</title>
        <authorList>
            <person name="Kono N."/>
            <person name="Nakamura H."/>
            <person name="Mori M."/>
            <person name="Yoshida Y."/>
            <person name="Ohtoshi R."/>
            <person name="Malay A.D."/>
            <person name="Moran D.A.P."/>
            <person name="Tomita M."/>
            <person name="Numata K."/>
            <person name="Arakawa K."/>
        </authorList>
    </citation>
    <scope>NUCLEOTIDE SEQUENCE</scope>
</reference>